<gene>
    <name evidence="3" type="ORF">FCL54_09745</name>
</gene>
<dbReference type="CDD" id="cd00118">
    <property type="entry name" value="LysM"/>
    <property type="match status" value="1"/>
</dbReference>
<evidence type="ECO:0000256" key="1">
    <source>
        <dbReference type="SAM" id="Phobius"/>
    </source>
</evidence>
<comment type="caution">
    <text evidence="3">The sequence shown here is derived from an EMBL/GenBank/DDBJ whole genome shotgun (WGS) entry which is preliminary data.</text>
</comment>
<evidence type="ECO:0000313" key="3">
    <source>
        <dbReference type="EMBL" id="TLS37422.1"/>
    </source>
</evidence>
<dbReference type="Pfam" id="PF01476">
    <property type="entry name" value="LysM"/>
    <property type="match status" value="1"/>
</dbReference>
<dbReference type="EMBL" id="SWLG01000006">
    <property type="protein sequence ID" value="TLS37422.1"/>
    <property type="molecule type" value="Genomic_DNA"/>
</dbReference>
<keyword evidence="1" id="KW-1133">Transmembrane helix</keyword>
<sequence>MKKSANQYTGMDYLLIVMFVMILLFVMTSLMTAASSPDLIGYKEVTVQAGDTLWDIADEYEEDHELSNEKFVSLVEKANGVNANNLIAGEVIRIPVEQ</sequence>
<accession>A0A5R9F1B2</accession>
<name>A0A5R9F1B2_9BACL</name>
<evidence type="ECO:0000313" key="4">
    <source>
        <dbReference type="Proteomes" id="UP000308230"/>
    </source>
</evidence>
<dbReference type="PROSITE" id="PS51782">
    <property type="entry name" value="LYSM"/>
    <property type="match status" value="1"/>
</dbReference>
<dbReference type="AlphaFoldDB" id="A0A5R9F1B2"/>
<dbReference type="SMART" id="SM00257">
    <property type="entry name" value="LysM"/>
    <property type="match status" value="1"/>
</dbReference>
<feature type="domain" description="LysM" evidence="2">
    <location>
        <begin position="43"/>
        <end position="94"/>
    </location>
</feature>
<evidence type="ECO:0000259" key="2">
    <source>
        <dbReference type="PROSITE" id="PS51782"/>
    </source>
</evidence>
<dbReference type="RefSeq" id="WP_138125835.1">
    <property type="nucleotide sequence ID" value="NZ_SWLG01000006.1"/>
</dbReference>
<dbReference type="OrthoDB" id="2679564at2"/>
<proteinExistence type="predicted"/>
<feature type="transmembrane region" description="Helical" evidence="1">
    <location>
        <begin position="12"/>
        <end position="34"/>
    </location>
</feature>
<dbReference type="InterPro" id="IPR036779">
    <property type="entry name" value="LysM_dom_sf"/>
</dbReference>
<keyword evidence="1" id="KW-0812">Transmembrane</keyword>
<keyword evidence="1" id="KW-0472">Membrane</keyword>
<dbReference type="SUPFAM" id="SSF54106">
    <property type="entry name" value="LysM domain"/>
    <property type="match status" value="1"/>
</dbReference>
<keyword evidence="4" id="KW-1185">Reference proteome</keyword>
<dbReference type="InterPro" id="IPR018392">
    <property type="entry name" value="LysM"/>
</dbReference>
<reference evidence="3 4" key="1">
    <citation type="submission" date="2019-04" db="EMBL/GenBank/DDBJ databases">
        <title>Bacillus caeni sp. nov., a bacterium isolated from mangrove sediment.</title>
        <authorList>
            <person name="Huang H."/>
            <person name="Mo K."/>
            <person name="Hu Y."/>
        </authorList>
    </citation>
    <scope>NUCLEOTIDE SEQUENCE [LARGE SCALE GENOMIC DNA]</scope>
    <source>
        <strain evidence="3 4">HB172195</strain>
    </source>
</reference>
<dbReference type="Gene3D" id="3.10.350.10">
    <property type="entry name" value="LysM domain"/>
    <property type="match status" value="1"/>
</dbReference>
<organism evidence="3 4">
    <name type="scientific">Exobacillus caeni</name>
    <dbReference type="NCBI Taxonomy" id="2574798"/>
    <lineage>
        <taxon>Bacteria</taxon>
        <taxon>Bacillati</taxon>
        <taxon>Bacillota</taxon>
        <taxon>Bacilli</taxon>
        <taxon>Bacillales</taxon>
        <taxon>Guptibacillaceae</taxon>
        <taxon>Exobacillus</taxon>
    </lineage>
</organism>
<dbReference type="Proteomes" id="UP000308230">
    <property type="component" value="Unassembled WGS sequence"/>
</dbReference>
<protein>
    <submittedName>
        <fullName evidence="3">LysM peptidoglycan-binding domain-containing protein</fullName>
    </submittedName>
</protein>